<sequence length="324" mass="38406">MYKFKANNEEKSFDVTIDDLTVKIDWTDLEKITFYSQSKTNHPYWKKDENGYLYTLNTNNKQISILEILYGIPFDQFIWTFMNGNKYDYRKSNIKYENSVKKLPPKEFIILESFVGHVVTRGKTAGTIYNPYWLVKNETLQSEPFYVMYCEKDSFCYFSQEKLDKILYNEEINDVPTWFLMTNGYIAANIDGKNIYMHQIIMNYYAHGNKTENIDHINRNKLDNRIVNLRITTQSVQNSNRDKSARKYNAKPLPEDMKQSDLPKHVVYYKEKTGNGFREFFKIEKHASLEKPWATTKAKDISVHDKLKQAKDKLSELNKLNEIN</sequence>
<gene>
    <name evidence="2" type="ORF">Terrestrivirus3_86</name>
</gene>
<proteinExistence type="predicted"/>
<dbReference type="Pfam" id="PF13392">
    <property type="entry name" value="HNH_3"/>
    <property type="match status" value="1"/>
</dbReference>
<dbReference type="InterPro" id="IPR003615">
    <property type="entry name" value="HNH_nuc"/>
</dbReference>
<dbReference type="SUPFAM" id="SSF54060">
    <property type="entry name" value="His-Me finger endonucleases"/>
    <property type="match status" value="1"/>
</dbReference>
<feature type="domain" description="HNH nuclease" evidence="1">
    <location>
        <begin position="203"/>
        <end position="235"/>
    </location>
</feature>
<accession>A0A3G4ZLU6</accession>
<protein>
    <submittedName>
        <fullName evidence="2">Zinc-binding loop containing protein</fullName>
    </submittedName>
</protein>
<evidence type="ECO:0000313" key="2">
    <source>
        <dbReference type="EMBL" id="AYV75817.1"/>
    </source>
</evidence>
<dbReference type="InterPro" id="IPR044925">
    <property type="entry name" value="His-Me_finger_sf"/>
</dbReference>
<evidence type="ECO:0000259" key="1">
    <source>
        <dbReference type="Pfam" id="PF13392"/>
    </source>
</evidence>
<organism evidence="2">
    <name type="scientific">Terrestrivirus sp</name>
    <dbReference type="NCBI Taxonomy" id="2487775"/>
    <lineage>
        <taxon>Viruses</taxon>
        <taxon>Varidnaviria</taxon>
        <taxon>Bamfordvirae</taxon>
        <taxon>Nucleocytoviricota</taxon>
        <taxon>Megaviricetes</taxon>
        <taxon>Imitervirales</taxon>
        <taxon>Mimiviridae</taxon>
        <taxon>Klosneuvirinae</taxon>
    </lineage>
</organism>
<dbReference type="EMBL" id="MK071981">
    <property type="protein sequence ID" value="AYV75817.1"/>
    <property type="molecule type" value="Genomic_DNA"/>
</dbReference>
<dbReference type="Gene3D" id="3.90.75.20">
    <property type="match status" value="1"/>
</dbReference>
<reference evidence="2" key="1">
    <citation type="submission" date="2018-10" db="EMBL/GenBank/DDBJ databases">
        <title>Hidden diversity of soil giant viruses.</title>
        <authorList>
            <person name="Schulz F."/>
            <person name="Alteio L."/>
            <person name="Goudeau D."/>
            <person name="Ryan E.M."/>
            <person name="Malmstrom R.R."/>
            <person name="Blanchard J."/>
            <person name="Woyke T."/>
        </authorList>
    </citation>
    <scope>NUCLEOTIDE SEQUENCE</scope>
    <source>
        <strain evidence="2">TEV1</strain>
    </source>
</reference>
<name>A0A3G4ZLU6_9VIRU</name>